<evidence type="ECO:0000259" key="1">
    <source>
        <dbReference type="PROSITE" id="PS50234"/>
    </source>
</evidence>
<dbReference type="PRINTS" id="PR00453">
    <property type="entry name" value="VWFADOMAIN"/>
</dbReference>
<organism evidence="2 3">
    <name type="scientific">Porites lobata</name>
    <dbReference type="NCBI Taxonomy" id="104759"/>
    <lineage>
        <taxon>Eukaryota</taxon>
        <taxon>Metazoa</taxon>
        <taxon>Cnidaria</taxon>
        <taxon>Anthozoa</taxon>
        <taxon>Hexacorallia</taxon>
        <taxon>Scleractinia</taxon>
        <taxon>Fungiina</taxon>
        <taxon>Poritidae</taxon>
        <taxon>Porites</taxon>
    </lineage>
</organism>
<dbReference type="SUPFAM" id="SSF53300">
    <property type="entry name" value="vWA-like"/>
    <property type="match status" value="1"/>
</dbReference>
<dbReference type="InterPro" id="IPR050525">
    <property type="entry name" value="ECM_Assembly_Org"/>
</dbReference>
<evidence type="ECO:0000313" key="3">
    <source>
        <dbReference type="Proteomes" id="UP001159405"/>
    </source>
</evidence>
<name>A0ABN8PUG8_9CNID</name>
<dbReference type="SMART" id="SM00327">
    <property type="entry name" value="VWA"/>
    <property type="match status" value="1"/>
</dbReference>
<dbReference type="PANTHER" id="PTHR24020:SF84">
    <property type="entry name" value="VWFA DOMAIN-CONTAINING PROTEIN"/>
    <property type="match status" value="1"/>
</dbReference>
<dbReference type="Pfam" id="PF00092">
    <property type="entry name" value="VWA"/>
    <property type="match status" value="1"/>
</dbReference>
<dbReference type="InterPro" id="IPR002035">
    <property type="entry name" value="VWF_A"/>
</dbReference>
<sequence length="222" mass="24461">MQLARRLAKKLPFLRHKPTRNPYELTLFSVDDTDDTSQHDAVFIIDDSGSIPSDDFNKGLKALRTMIEGAQSEHPGSKFAAIKFSDQATLLFNFISPDQAKKKLLNVVHSGGLTNTQDALKMARRDLFLNPAASGHRPLATRLAIVITDGGSNIQSDQTVEQAKLLKNIRTEVLVLAVGNFGASGRKEINSIASDPPKENVFYLHNFPYMLAVVEMAVKISK</sequence>
<dbReference type="InterPro" id="IPR036465">
    <property type="entry name" value="vWFA_dom_sf"/>
</dbReference>
<comment type="caution">
    <text evidence="2">The sequence shown here is derived from an EMBL/GenBank/DDBJ whole genome shotgun (WGS) entry which is preliminary data.</text>
</comment>
<keyword evidence="3" id="KW-1185">Reference proteome</keyword>
<accession>A0ABN8PUG8</accession>
<dbReference type="EMBL" id="CALNXK010000090">
    <property type="protein sequence ID" value="CAH3151137.1"/>
    <property type="molecule type" value="Genomic_DNA"/>
</dbReference>
<protein>
    <recommendedName>
        <fullName evidence="1">VWFA domain-containing protein</fullName>
    </recommendedName>
</protein>
<dbReference type="Gene3D" id="3.40.50.410">
    <property type="entry name" value="von Willebrand factor, type A domain"/>
    <property type="match status" value="1"/>
</dbReference>
<dbReference type="PROSITE" id="PS50234">
    <property type="entry name" value="VWFA"/>
    <property type="match status" value="1"/>
</dbReference>
<dbReference type="PANTHER" id="PTHR24020">
    <property type="entry name" value="COLLAGEN ALPHA"/>
    <property type="match status" value="1"/>
</dbReference>
<dbReference type="Proteomes" id="UP001159405">
    <property type="component" value="Unassembled WGS sequence"/>
</dbReference>
<reference evidence="2 3" key="1">
    <citation type="submission" date="2022-05" db="EMBL/GenBank/DDBJ databases">
        <authorList>
            <consortium name="Genoscope - CEA"/>
            <person name="William W."/>
        </authorList>
    </citation>
    <scope>NUCLEOTIDE SEQUENCE [LARGE SCALE GENOMIC DNA]</scope>
</reference>
<gene>
    <name evidence="2" type="ORF">PLOB_00048448</name>
</gene>
<evidence type="ECO:0000313" key="2">
    <source>
        <dbReference type="EMBL" id="CAH3151137.1"/>
    </source>
</evidence>
<feature type="domain" description="VWFA" evidence="1">
    <location>
        <begin position="40"/>
        <end position="220"/>
    </location>
</feature>
<proteinExistence type="predicted"/>